<evidence type="ECO:0000313" key="3">
    <source>
        <dbReference type="Proteomes" id="UP000034883"/>
    </source>
</evidence>
<dbReference type="OrthoDB" id="9813806at2"/>
<dbReference type="Pfam" id="PF13524">
    <property type="entry name" value="Glyco_trans_1_2"/>
    <property type="match status" value="1"/>
</dbReference>
<dbReference type="SUPFAM" id="SSF53756">
    <property type="entry name" value="UDP-Glycosyltransferase/glycogen phosphorylase"/>
    <property type="match status" value="1"/>
</dbReference>
<dbReference type="Proteomes" id="UP000034883">
    <property type="component" value="Chromosome"/>
</dbReference>
<keyword evidence="3" id="KW-1185">Reference proteome</keyword>
<evidence type="ECO:0000259" key="1">
    <source>
        <dbReference type="Pfam" id="PF13524"/>
    </source>
</evidence>
<dbReference type="InterPro" id="IPR055259">
    <property type="entry name" value="YkvP/CgeB_Glyco_trans-like"/>
</dbReference>
<accession>A0A0F6YHH9</accession>
<name>A0A0F6YHH9_9BACT</name>
<gene>
    <name evidence="2" type="ORF">DB32_001200</name>
</gene>
<feature type="domain" description="Spore protein YkvP/CgeB glycosyl transferase-like" evidence="1">
    <location>
        <begin position="199"/>
        <end position="348"/>
    </location>
</feature>
<reference evidence="2 3" key="1">
    <citation type="submission" date="2015-03" db="EMBL/GenBank/DDBJ databases">
        <title>Genome assembly of Sandaracinus amylolyticus DSM 53668.</title>
        <authorList>
            <person name="Sharma G."/>
            <person name="Subramanian S."/>
        </authorList>
    </citation>
    <scope>NUCLEOTIDE SEQUENCE [LARGE SCALE GENOMIC DNA]</scope>
    <source>
        <strain evidence="2 3">DSM 53668</strain>
    </source>
</reference>
<organism evidence="2 3">
    <name type="scientific">Sandaracinus amylolyticus</name>
    <dbReference type="NCBI Taxonomy" id="927083"/>
    <lineage>
        <taxon>Bacteria</taxon>
        <taxon>Pseudomonadati</taxon>
        <taxon>Myxococcota</taxon>
        <taxon>Polyangia</taxon>
        <taxon>Polyangiales</taxon>
        <taxon>Sandaracinaceae</taxon>
        <taxon>Sandaracinus</taxon>
    </lineage>
</organism>
<proteinExistence type="predicted"/>
<sequence>MSAFDYVFLGLSITSSWGNGHATTYRGLVRELAARGHRVLFLERDLDFYAANRDMPEPPYCTTRLYRSLEELRSAYAREVRDADLVVVGSYVPEGIEVGRWATRTARGAVAFYDIDTPVTLARLARGEEEYLTPSLIPEFDLYLSFTGGPTLRVLEKRWGAKRAEALHCSVDPGLYAPDPDAGVRWDMGYLGTYSDDRQPTLERLLLEPARRWRQGRFHVAGPQYPDAIRWPANVGREIHLAPREHRAYYNAQRFTLNVTRRDMIEAGFSPSVRLFEAAACAVPIVSDEWPGLETFFVPGEEILVARSTEESLAILQGMGEEQRRRIGERARDRVLAEHTAAHRAETVERLTREILDARARTTSATA</sequence>
<dbReference type="EMBL" id="CP011125">
    <property type="protein sequence ID" value="AKF04051.1"/>
    <property type="molecule type" value="Genomic_DNA"/>
</dbReference>
<dbReference type="AlphaFoldDB" id="A0A0F6YHH9"/>
<dbReference type="STRING" id="927083.DB32_001200"/>
<dbReference type="KEGG" id="samy:DB32_001200"/>
<dbReference type="Gene3D" id="3.40.50.2000">
    <property type="entry name" value="Glycogen Phosphorylase B"/>
    <property type="match status" value="1"/>
</dbReference>
<evidence type="ECO:0000313" key="2">
    <source>
        <dbReference type="EMBL" id="AKF04051.1"/>
    </source>
</evidence>
<protein>
    <recommendedName>
        <fullName evidence="1">Spore protein YkvP/CgeB glycosyl transferase-like domain-containing protein</fullName>
    </recommendedName>
</protein>
<dbReference type="RefSeq" id="WP_053231440.1">
    <property type="nucleotide sequence ID" value="NZ_CP011125.1"/>
</dbReference>